<dbReference type="AlphaFoldDB" id="A0ABC8TKI0"/>
<protein>
    <submittedName>
        <fullName evidence="1">Uncharacterized protein</fullName>
    </submittedName>
</protein>
<name>A0ABC8TKI0_9AQUA</name>
<accession>A0ABC8TKI0</accession>
<feature type="non-terminal residue" evidence="1">
    <location>
        <position position="1"/>
    </location>
</feature>
<comment type="caution">
    <text evidence="1">The sequence shown here is derived from an EMBL/GenBank/DDBJ whole genome shotgun (WGS) entry which is preliminary data.</text>
</comment>
<dbReference type="EMBL" id="CAUOFW020005057">
    <property type="protein sequence ID" value="CAK9168331.1"/>
    <property type="molecule type" value="Genomic_DNA"/>
</dbReference>
<gene>
    <name evidence="1" type="ORF">ILEXP_LOCUS37711</name>
</gene>
<organism evidence="1 2">
    <name type="scientific">Ilex paraguariensis</name>
    <name type="common">yerba mate</name>
    <dbReference type="NCBI Taxonomy" id="185542"/>
    <lineage>
        <taxon>Eukaryota</taxon>
        <taxon>Viridiplantae</taxon>
        <taxon>Streptophyta</taxon>
        <taxon>Embryophyta</taxon>
        <taxon>Tracheophyta</taxon>
        <taxon>Spermatophyta</taxon>
        <taxon>Magnoliopsida</taxon>
        <taxon>eudicotyledons</taxon>
        <taxon>Gunneridae</taxon>
        <taxon>Pentapetalae</taxon>
        <taxon>asterids</taxon>
        <taxon>campanulids</taxon>
        <taxon>Aquifoliales</taxon>
        <taxon>Aquifoliaceae</taxon>
        <taxon>Ilex</taxon>
    </lineage>
</organism>
<evidence type="ECO:0000313" key="2">
    <source>
        <dbReference type="Proteomes" id="UP001642360"/>
    </source>
</evidence>
<keyword evidence="2" id="KW-1185">Reference proteome</keyword>
<reference evidence="1 2" key="1">
    <citation type="submission" date="2024-02" db="EMBL/GenBank/DDBJ databases">
        <authorList>
            <person name="Vignale AGUSTIN F."/>
            <person name="Sosa J E."/>
            <person name="Modenutti C."/>
        </authorList>
    </citation>
    <scope>NUCLEOTIDE SEQUENCE [LARGE SCALE GENOMIC DNA]</scope>
</reference>
<sequence length="121" mass="13432">PSCSIALCPVTELILSSRSIAERHNGYKTKKAFYDYSEKEFCSSIRRKEERLLSVSLTRARQKDVFGELFQLGVIVFTRLSHGIIADSPTDSPTIATPTLYAAAASHLHSSIANDLSFYAF</sequence>
<proteinExistence type="predicted"/>
<dbReference type="Proteomes" id="UP001642360">
    <property type="component" value="Unassembled WGS sequence"/>
</dbReference>
<evidence type="ECO:0000313" key="1">
    <source>
        <dbReference type="EMBL" id="CAK9168331.1"/>
    </source>
</evidence>